<dbReference type="AlphaFoldDB" id="A0A2P2N6Z4"/>
<accession>A0A2P2N6Z4</accession>
<reference evidence="1" key="1">
    <citation type="submission" date="2018-02" db="EMBL/GenBank/DDBJ databases">
        <title>Rhizophora mucronata_Transcriptome.</title>
        <authorList>
            <person name="Meera S.P."/>
            <person name="Sreeshan A."/>
            <person name="Augustine A."/>
        </authorList>
    </citation>
    <scope>NUCLEOTIDE SEQUENCE</scope>
    <source>
        <tissue evidence="1">Leaf</tissue>
    </source>
</reference>
<evidence type="ECO:0000313" key="1">
    <source>
        <dbReference type="EMBL" id="MBX38238.1"/>
    </source>
</evidence>
<name>A0A2P2N6Z4_RHIMU</name>
<dbReference type="EMBL" id="GGEC01057754">
    <property type="protein sequence ID" value="MBX38238.1"/>
    <property type="molecule type" value="Transcribed_RNA"/>
</dbReference>
<protein>
    <submittedName>
        <fullName evidence="1">Uncharacterized protein</fullName>
    </submittedName>
</protein>
<sequence>MTFFAINSFKLKALQYSYLFVYF</sequence>
<proteinExistence type="predicted"/>
<organism evidence="1">
    <name type="scientific">Rhizophora mucronata</name>
    <name type="common">Asiatic mangrove</name>
    <dbReference type="NCBI Taxonomy" id="61149"/>
    <lineage>
        <taxon>Eukaryota</taxon>
        <taxon>Viridiplantae</taxon>
        <taxon>Streptophyta</taxon>
        <taxon>Embryophyta</taxon>
        <taxon>Tracheophyta</taxon>
        <taxon>Spermatophyta</taxon>
        <taxon>Magnoliopsida</taxon>
        <taxon>eudicotyledons</taxon>
        <taxon>Gunneridae</taxon>
        <taxon>Pentapetalae</taxon>
        <taxon>rosids</taxon>
        <taxon>fabids</taxon>
        <taxon>Malpighiales</taxon>
        <taxon>Rhizophoraceae</taxon>
        <taxon>Rhizophora</taxon>
    </lineage>
</organism>